<evidence type="ECO:0000256" key="4">
    <source>
        <dbReference type="PROSITE-ProRule" id="PRU00335"/>
    </source>
</evidence>
<proteinExistence type="predicted"/>
<keyword evidence="1" id="KW-0805">Transcription regulation</keyword>
<evidence type="ECO:0000256" key="2">
    <source>
        <dbReference type="ARBA" id="ARBA00023125"/>
    </source>
</evidence>
<feature type="domain" description="HTH tetR-type" evidence="5">
    <location>
        <begin position="19"/>
        <end position="79"/>
    </location>
</feature>
<dbReference type="RefSeq" id="WP_202383038.1">
    <property type="nucleotide sequence ID" value="NZ_BAAAMA010000009.1"/>
</dbReference>
<organism evidence="6 7">
    <name type="scientific">Leucobacter chromiireducens subsp. chromiireducens</name>
    <dbReference type="NCBI Taxonomy" id="660067"/>
    <lineage>
        <taxon>Bacteria</taxon>
        <taxon>Bacillati</taxon>
        <taxon>Actinomycetota</taxon>
        <taxon>Actinomycetes</taxon>
        <taxon>Micrococcales</taxon>
        <taxon>Microbacteriaceae</taxon>
        <taxon>Leucobacter</taxon>
    </lineage>
</organism>
<dbReference type="Pfam" id="PF00440">
    <property type="entry name" value="TetR_N"/>
    <property type="match status" value="1"/>
</dbReference>
<dbReference type="PROSITE" id="PS50977">
    <property type="entry name" value="HTH_TETR_2"/>
    <property type="match status" value="1"/>
</dbReference>
<evidence type="ECO:0000256" key="3">
    <source>
        <dbReference type="ARBA" id="ARBA00023163"/>
    </source>
</evidence>
<keyword evidence="3" id="KW-0804">Transcription</keyword>
<evidence type="ECO:0000259" key="5">
    <source>
        <dbReference type="PROSITE" id="PS50977"/>
    </source>
</evidence>
<sequence length="221" mass="22639">MAEQTDTTAAPRGNAGREPLNRGVIAEAALRLAEAAGLEELTMRALASELGAGTMTLYTHVRGRDDLLQAIVERLIAELDMPGVTARAGGDWREHLAEVLDAYKSLAERFPRSFELLALAPYADGPVAPHLASAERALIAGGLHPSDARVALGTADAFATGFLVVRARTALRAEGPGAAAASHSPLAYARGVAAVIAGIAATLEETPNVEGSGQGAATAGV</sequence>
<protein>
    <submittedName>
        <fullName evidence="6">TetR/AcrR family transcriptional regulator</fullName>
    </submittedName>
</protein>
<dbReference type="EMBL" id="QYAD01000005">
    <property type="protein sequence ID" value="MBL3690857.1"/>
    <property type="molecule type" value="Genomic_DNA"/>
</dbReference>
<dbReference type="SUPFAM" id="SSF48498">
    <property type="entry name" value="Tetracyclin repressor-like, C-terminal domain"/>
    <property type="match status" value="1"/>
</dbReference>
<keyword evidence="7" id="KW-1185">Reference proteome</keyword>
<evidence type="ECO:0000313" key="7">
    <source>
        <dbReference type="Proteomes" id="UP001646141"/>
    </source>
</evidence>
<dbReference type="InterPro" id="IPR036271">
    <property type="entry name" value="Tet_transcr_reg_TetR-rel_C_sf"/>
</dbReference>
<evidence type="ECO:0000313" key="6">
    <source>
        <dbReference type="EMBL" id="MBL3690857.1"/>
    </source>
</evidence>
<dbReference type="SUPFAM" id="SSF46689">
    <property type="entry name" value="Homeodomain-like"/>
    <property type="match status" value="1"/>
</dbReference>
<feature type="DNA-binding region" description="H-T-H motif" evidence="4">
    <location>
        <begin position="42"/>
        <end position="61"/>
    </location>
</feature>
<gene>
    <name evidence="6" type="ORF">D3226_12985</name>
</gene>
<dbReference type="Proteomes" id="UP001646141">
    <property type="component" value="Unassembled WGS sequence"/>
</dbReference>
<accession>A0ABS1SUK1</accession>
<dbReference type="InterPro" id="IPR050109">
    <property type="entry name" value="HTH-type_TetR-like_transc_reg"/>
</dbReference>
<reference evidence="6 7" key="1">
    <citation type="submission" date="2018-09" db="EMBL/GenBank/DDBJ databases">
        <title>Comparative genomics of Leucobacter spp.</title>
        <authorList>
            <person name="Reis A.C."/>
            <person name="Kolvenbach B.A."/>
            <person name="Corvini P.F.X."/>
            <person name="Nunes O.C."/>
        </authorList>
    </citation>
    <scope>NUCLEOTIDE SEQUENCE [LARGE SCALE GENOMIC DNA]</scope>
    <source>
        <strain evidence="6 7">L-1</strain>
    </source>
</reference>
<name>A0ABS1SUK1_9MICO</name>
<dbReference type="Gene3D" id="1.10.357.10">
    <property type="entry name" value="Tetracycline Repressor, domain 2"/>
    <property type="match status" value="1"/>
</dbReference>
<evidence type="ECO:0000256" key="1">
    <source>
        <dbReference type="ARBA" id="ARBA00023015"/>
    </source>
</evidence>
<comment type="caution">
    <text evidence="6">The sequence shown here is derived from an EMBL/GenBank/DDBJ whole genome shotgun (WGS) entry which is preliminary data.</text>
</comment>
<dbReference type="InterPro" id="IPR009057">
    <property type="entry name" value="Homeodomain-like_sf"/>
</dbReference>
<dbReference type="PANTHER" id="PTHR30055:SF151">
    <property type="entry name" value="TRANSCRIPTIONAL REGULATORY PROTEIN"/>
    <property type="match status" value="1"/>
</dbReference>
<dbReference type="PANTHER" id="PTHR30055">
    <property type="entry name" value="HTH-TYPE TRANSCRIPTIONAL REGULATOR RUTR"/>
    <property type="match status" value="1"/>
</dbReference>
<keyword evidence="2 4" id="KW-0238">DNA-binding</keyword>
<dbReference type="InterPro" id="IPR001647">
    <property type="entry name" value="HTH_TetR"/>
</dbReference>